<organism evidence="2 3">
    <name type="scientific">Rhodocyclus tenuis</name>
    <name type="common">Rhodospirillum tenue</name>
    <dbReference type="NCBI Taxonomy" id="1066"/>
    <lineage>
        <taxon>Bacteria</taxon>
        <taxon>Pseudomonadati</taxon>
        <taxon>Pseudomonadota</taxon>
        <taxon>Betaproteobacteria</taxon>
        <taxon>Rhodocyclales</taxon>
        <taxon>Rhodocyclaceae</taxon>
        <taxon>Rhodocyclus</taxon>
    </lineage>
</organism>
<dbReference type="OrthoDB" id="8563468at2"/>
<protein>
    <submittedName>
        <fullName evidence="2">STAS domain-containing protein</fullName>
    </submittedName>
</protein>
<feature type="domain" description="STAS" evidence="1">
    <location>
        <begin position="10"/>
        <end position="93"/>
    </location>
</feature>
<name>A0A6L5JZ42_RHOTE</name>
<dbReference type="SUPFAM" id="SSF52091">
    <property type="entry name" value="SpoIIaa-like"/>
    <property type="match status" value="1"/>
</dbReference>
<evidence type="ECO:0000313" key="3">
    <source>
        <dbReference type="Proteomes" id="UP000480275"/>
    </source>
</evidence>
<dbReference type="Pfam" id="PF13466">
    <property type="entry name" value="STAS_2"/>
    <property type="match status" value="1"/>
</dbReference>
<dbReference type="InterPro" id="IPR002645">
    <property type="entry name" value="STAS_dom"/>
</dbReference>
<evidence type="ECO:0000259" key="1">
    <source>
        <dbReference type="PROSITE" id="PS50801"/>
    </source>
</evidence>
<comment type="caution">
    <text evidence="2">The sequence shown here is derived from an EMBL/GenBank/DDBJ whole genome shotgun (WGS) entry which is preliminary data.</text>
</comment>
<dbReference type="AlphaFoldDB" id="A0A6L5JZ42"/>
<dbReference type="Proteomes" id="UP000480275">
    <property type="component" value="Unassembled WGS sequence"/>
</dbReference>
<proteinExistence type="predicted"/>
<dbReference type="Gene3D" id="3.30.750.24">
    <property type="entry name" value="STAS domain"/>
    <property type="match status" value="1"/>
</dbReference>
<dbReference type="InterPro" id="IPR058548">
    <property type="entry name" value="MlaB-like_STAS"/>
</dbReference>
<accession>A0A6L5JZ42</accession>
<sequence length="93" mass="9633">MIDTAGDCQRVTVPMVFGNAQTLMEEGATRLGDGVTLFDLGAVSESDSSALAVIFAWARRAAARGGSVRIANTPASLLSLADLYGVSEFLPLA</sequence>
<dbReference type="InterPro" id="IPR036513">
    <property type="entry name" value="STAS_dom_sf"/>
</dbReference>
<dbReference type="EMBL" id="WIXJ01000013">
    <property type="protein sequence ID" value="MQY52615.1"/>
    <property type="molecule type" value="Genomic_DNA"/>
</dbReference>
<gene>
    <name evidence="2" type="ORF">GHK24_12615</name>
</gene>
<reference evidence="2 3" key="1">
    <citation type="submission" date="2019-10" db="EMBL/GenBank/DDBJ databases">
        <title>Whole-genome sequence of the purple nonsulfur photosynthetic bacterium Rhodocyclus tenuis.</title>
        <authorList>
            <person name="Kyndt J.A."/>
            <person name="Meyer T.E."/>
        </authorList>
    </citation>
    <scope>NUCLEOTIDE SEQUENCE [LARGE SCALE GENOMIC DNA]</scope>
    <source>
        <strain evidence="2 3">DSM 110</strain>
    </source>
</reference>
<evidence type="ECO:0000313" key="2">
    <source>
        <dbReference type="EMBL" id="MQY52615.1"/>
    </source>
</evidence>
<dbReference type="PROSITE" id="PS50801">
    <property type="entry name" value="STAS"/>
    <property type="match status" value="1"/>
</dbReference>